<name>A0A1U9K7H1_9BACL</name>
<dbReference type="PANTHER" id="PTHR40032">
    <property type="entry name" value="EXPORTED PROTEIN-RELATED"/>
    <property type="match status" value="1"/>
</dbReference>
<dbReference type="KEGG" id="ntr:B0W44_09420"/>
<dbReference type="Pfam" id="PF12671">
    <property type="entry name" value="Amidase_6"/>
    <property type="match status" value="1"/>
</dbReference>
<dbReference type="PANTHER" id="PTHR40032:SF1">
    <property type="entry name" value="EXPORTED PROTEIN"/>
    <property type="match status" value="1"/>
</dbReference>
<dbReference type="InterPro" id="IPR024301">
    <property type="entry name" value="Amidase_6"/>
</dbReference>
<accession>A0A1U9K7H1</accession>
<dbReference type="AlphaFoldDB" id="A0A1U9K7H1"/>
<sequence>MGERGFGMNLSRHTYDRERVRQYAERWWNDYHPKFKKFEVDCTNFVSQCLLAGGFPMQGGERRDEGWWYRGNGGEDDNWSYSWAVAHSLHWYLAGGRTPIPVWEVQRPQELAIGDVVCYDWSGGGKWEHTTIVTGHGADGMPLVNAHTVNSRHRLWSYRDSHAWTPQSRYKFFHIDD</sequence>
<evidence type="ECO:0000259" key="1">
    <source>
        <dbReference type="Pfam" id="PF12671"/>
    </source>
</evidence>
<dbReference type="EMBL" id="CP019699">
    <property type="protein sequence ID" value="AQS55956.1"/>
    <property type="molecule type" value="Genomic_DNA"/>
</dbReference>
<evidence type="ECO:0000313" key="3">
    <source>
        <dbReference type="Proteomes" id="UP000188603"/>
    </source>
</evidence>
<keyword evidence="3" id="KW-1185">Reference proteome</keyword>
<reference evidence="2 3" key="1">
    <citation type="journal article" date="2015" name="Int. J. Syst. Evol. Microbiol.">
        <title>Novibacillus thermophilus gen. nov., sp. nov., a Gram-staining-negative and moderately thermophilic member of the family Thermoactinomycetaceae.</title>
        <authorList>
            <person name="Yang G."/>
            <person name="Chen J."/>
            <person name="Zhou S."/>
        </authorList>
    </citation>
    <scope>NUCLEOTIDE SEQUENCE [LARGE SCALE GENOMIC DNA]</scope>
    <source>
        <strain evidence="2 3">SG-1</strain>
    </source>
</reference>
<dbReference type="STRING" id="1471761.B0W44_09420"/>
<feature type="domain" description="Putative amidase" evidence="1">
    <location>
        <begin position="15"/>
        <end position="162"/>
    </location>
</feature>
<organism evidence="2 3">
    <name type="scientific">Novibacillus thermophilus</name>
    <dbReference type="NCBI Taxonomy" id="1471761"/>
    <lineage>
        <taxon>Bacteria</taxon>
        <taxon>Bacillati</taxon>
        <taxon>Bacillota</taxon>
        <taxon>Bacilli</taxon>
        <taxon>Bacillales</taxon>
        <taxon>Thermoactinomycetaceae</taxon>
        <taxon>Novibacillus</taxon>
    </lineage>
</organism>
<evidence type="ECO:0000313" key="2">
    <source>
        <dbReference type="EMBL" id="AQS55956.1"/>
    </source>
</evidence>
<proteinExistence type="predicted"/>
<gene>
    <name evidence="2" type="ORF">B0W44_09420</name>
</gene>
<protein>
    <recommendedName>
        <fullName evidence="1">Putative amidase domain-containing protein</fullName>
    </recommendedName>
</protein>
<dbReference type="OrthoDB" id="9812429at2"/>
<dbReference type="Proteomes" id="UP000188603">
    <property type="component" value="Chromosome"/>
</dbReference>